<sequence>MYQTIIFDYGNTLCQVGSLTASLEAILPSRNARTIGEELDAQILRLYTPDQKEQPDWLEVWEQAFKKFDEPFTQAIGIAHLQHFCASGTLYRDTKAMLSSLKDQGVTLVLLSNATGPEEVFWNDLAHRGILKFFDRAIWSCAIGYRKPSPLAFEQAIKSVGAEPSTTLVVGDSEIADIQGANNYGLDSLLVYNHPPDCTAARYSTSHKQLFALLKRLIIMPG</sequence>
<protein>
    <submittedName>
        <fullName evidence="2">Phosphoglycolate phosphatase</fullName>
        <ecNumber evidence="2">3.1.3.18</ecNumber>
    </submittedName>
</protein>
<dbReference type="InterPro" id="IPR006549">
    <property type="entry name" value="HAD-SF_hydro_IIIA"/>
</dbReference>
<dbReference type="Gene3D" id="3.40.50.1000">
    <property type="entry name" value="HAD superfamily/HAD-like"/>
    <property type="match status" value="1"/>
</dbReference>
<dbReference type="AlphaFoldDB" id="A0A1X7AK72"/>
<dbReference type="OrthoDB" id="367448at2"/>
<evidence type="ECO:0000313" key="2">
    <source>
        <dbReference type="EMBL" id="SMA47018.1"/>
    </source>
</evidence>
<dbReference type="InterPro" id="IPR006439">
    <property type="entry name" value="HAD-SF_hydro_IA"/>
</dbReference>
<dbReference type="EC" id="3.1.3.18" evidence="2"/>
<dbReference type="EMBL" id="FWPT01000005">
    <property type="protein sequence ID" value="SMA47018.1"/>
    <property type="molecule type" value="Genomic_DNA"/>
</dbReference>
<accession>A0A1X7AK72</accession>
<dbReference type="PANTHER" id="PTHR43316:SF3">
    <property type="entry name" value="HALOACID DEHALOGENASE, TYPE II (AFU_ORTHOLOGUE AFUA_2G07750)-RELATED"/>
    <property type="match status" value="1"/>
</dbReference>
<organism evidence="2 3">
    <name type="scientific">Parendozoicomonas haliclonae</name>
    <dbReference type="NCBI Taxonomy" id="1960125"/>
    <lineage>
        <taxon>Bacteria</taxon>
        <taxon>Pseudomonadati</taxon>
        <taxon>Pseudomonadota</taxon>
        <taxon>Gammaproteobacteria</taxon>
        <taxon>Oceanospirillales</taxon>
        <taxon>Endozoicomonadaceae</taxon>
        <taxon>Parendozoicomonas</taxon>
    </lineage>
</organism>
<name>A0A1X7AK72_9GAMM</name>
<dbReference type="InterPro" id="IPR051540">
    <property type="entry name" value="S-2-haloacid_dehalogenase"/>
</dbReference>
<proteinExistence type="predicted"/>
<keyword evidence="1 2" id="KW-0378">Hydrolase</keyword>
<reference evidence="2 3" key="1">
    <citation type="submission" date="2017-03" db="EMBL/GenBank/DDBJ databases">
        <authorList>
            <person name="Afonso C.L."/>
            <person name="Miller P.J."/>
            <person name="Scott M.A."/>
            <person name="Spackman E."/>
            <person name="Goraichik I."/>
            <person name="Dimitrov K.M."/>
            <person name="Suarez D.L."/>
            <person name="Swayne D.E."/>
        </authorList>
    </citation>
    <scope>NUCLEOTIDE SEQUENCE [LARGE SCALE GENOMIC DNA]</scope>
    <source>
        <strain evidence="2">SB41UT1</strain>
    </source>
</reference>
<dbReference type="RefSeq" id="WP_087109945.1">
    <property type="nucleotide sequence ID" value="NZ_CBCSCN010000003.1"/>
</dbReference>
<dbReference type="SUPFAM" id="SSF56784">
    <property type="entry name" value="HAD-like"/>
    <property type="match status" value="1"/>
</dbReference>
<keyword evidence="3" id="KW-1185">Reference proteome</keyword>
<dbReference type="SFLD" id="SFLDG01129">
    <property type="entry name" value="C1.5:_HAD__Beta-PGM__Phosphata"/>
    <property type="match status" value="1"/>
</dbReference>
<dbReference type="NCBIfam" id="TIGR01662">
    <property type="entry name" value="HAD-SF-IIIA"/>
    <property type="match status" value="1"/>
</dbReference>
<dbReference type="PANTHER" id="PTHR43316">
    <property type="entry name" value="HYDROLASE, HALOACID DELAHOGENASE-RELATED"/>
    <property type="match status" value="1"/>
</dbReference>
<evidence type="ECO:0000256" key="1">
    <source>
        <dbReference type="ARBA" id="ARBA00022801"/>
    </source>
</evidence>
<dbReference type="InterPro" id="IPR036412">
    <property type="entry name" value="HAD-like_sf"/>
</dbReference>
<dbReference type="InterPro" id="IPR023214">
    <property type="entry name" value="HAD_sf"/>
</dbReference>
<dbReference type="NCBIfam" id="TIGR01549">
    <property type="entry name" value="HAD-SF-IA-v1"/>
    <property type="match status" value="1"/>
</dbReference>
<dbReference type="Pfam" id="PF00702">
    <property type="entry name" value="Hydrolase"/>
    <property type="match status" value="1"/>
</dbReference>
<dbReference type="SFLD" id="SFLDS00003">
    <property type="entry name" value="Haloacid_Dehalogenase"/>
    <property type="match status" value="1"/>
</dbReference>
<dbReference type="GO" id="GO:0008967">
    <property type="term" value="F:phosphoglycolate phosphatase activity"/>
    <property type="evidence" value="ECO:0007669"/>
    <property type="project" value="UniProtKB-EC"/>
</dbReference>
<dbReference type="Proteomes" id="UP000196573">
    <property type="component" value="Unassembled WGS sequence"/>
</dbReference>
<gene>
    <name evidence="2" type="primary">gph_4</name>
    <name evidence="2" type="ORF">EHSB41UT_02282</name>
</gene>
<evidence type="ECO:0000313" key="3">
    <source>
        <dbReference type="Proteomes" id="UP000196573"/>
    </source>
</evidence>
<dbReference type="PRINTS" id="PR00413">
    <property type="entry name" value="HADHALOGNASE"/>
</dbReference>